<dbReference type="EMBL" id="LBVN01000007">
    <property type="protein sequence ID" value="KKQ87361.1"/>
    <property type="molecule type" value="Genomic_DNA"/>
</dbReference>
<protein>
    <recommendedName>
        <fullName evidence="3">DNA polymerase III delta N-terminal domain-containing protein</fullName>
    </recommendedName>
</protein>
<dbReference type="AlphaFoldDB" id="A0A0G0PDJ8"/>
<reference evidence="1 2" key="1">
    <citation type="journal article" date="2015" name="Nature">
        <title>rRNA introns, odd ribosomes, and small enigmatic genomes across a large radiation of phyla.</title>
        <authorList>
            <person name="Brown C.T."/>
            <person name="Hug L.A."/>
            <person name="Thomas B.C."/>
            <person name="Sharon I."/>
            <person name="Castelle C.J."/>
            <person name="Singh A."/>
            <person name="Wilkins M.J."/>
            <person name="Williams K.H."/>
            <person name="Banfield J.F."/>
        </authorList>
    </citation>
    <scope>NUCLEOTIDE SEQUENCE [LARGE SCALE GENOMIC DNA]</scope>
</reference>
<organism evidence="1 2">
    <name type="scientific">Candidatus Woesebacteria bacterium GW2011_GWB1_38_8b</name>
    <dbReference type="NCBI Taxonomy" id="1618571"/>
    <lineage>
        <taxon>Bacteria</taxon>
        <taxon>Candidatus Woeseibacteriota</taxon>
    </lineage>
</organism>
<evidence type="ECO:0000313" key="1">
    <source>
        <dbReference type="EMBL" id="KKQ87361.1"/>
    </source>
</evidence>
<proteinExistence type="predicted"/>
<dbReference type="Proteomes" id="UP000033944">
    <property type="component" value="Unassembled WGS sequence"/>
</dbReference>
<evidence type="ECO:0008006" key="3">
    <source>
        <dbReference type="Google" id="ProtNLM"/>
    </source>
</evidence>
<evidence type="ECO:0000313" key="2">
    <source>
        <dbReference type="Proteomes" id="UP000033944"/>
    </source>
</evidence>
<name>A0A0G0PDJ8_9BACT</name>
<accession>A0A0G0PDJ8</accession>
<comment type="caution">
    <text evidence="1">The sequence shown here is derived from an EMBL/GenBank/DDBJ whole genome shotgun (WGS) entry which is preliminary data.</text>
</comment>
<gene>
    <name evidence="1" type="ORF">UT10_C0007G0019</name>
</gene>
<sequence>MKVILITGDDSEKVSLRIKKLIDSAKEKSYIISKISDSPTKIDNELRADDLFLNKKFILIEKLSLLSNKDLDSINKNLTHDNLVLCVITENAVPASKIKYFGKDLKIESYTLPKIIWKFLDSLKSKNAKNAMDLLNEVVKVEPVELVFHLLSQRFIRDYNHKLKVSLKMILKLW</sequence>